<keyword evidence="4" id="KW-1185">Reference proteome</keyword>
<organism evidence="3 4">
    <name type="scientific">Chlorogloeopsis fritschii PCC 6912</name>
    <dbReference type="NCBI Taxonomy" id="211165"/>
    <lineage>
        <taxon>Bacteria</taxon>
        <taxon>Bacillati</taxon>
        <taxon>Cyanobacteriota</taxon>
        <taxon>Cyanophyceae</taxon>
        <taxon>Nostocales</taxon>
        <taxon>Chlorogloeopsidaceae</taxon>
        <taxon>Chlorogloeopsis</taxon>
    </lineage>
</organism>
<dbReference type="InterPro" id="IPR051349">
    <property type="entry name" value="Hydrogenase_assoc-protein"/>
</dbReference>
<dbReference type="InterPro" id="IPR037024">
    <property type="entry name" value="NiFe_Hase_small_N_sf"/>
</dbReference>
<dbReference type="PANTHER" id="PTHR42845">
    <property type="entry name" value="COENZYME F420-REDUCING HYDROGENASE, GAMMA SUBUNIT"/>
    <property type="match status" value="1"/>
</dbReference>
<dbReference type="Pfam" id="PF01058">
    <property type="entry name" value="Oxidored_q6"/>
    <property type="match status" value="1"/>
</dbReference>
<dbReference type="EMBL" id="RSCJ01000041">
    <property type="protein sequence ID" value="RUR72889.1"/>
    <property type="molecule type" value="Genomic_DNA"/>
</dbReference>
<evidence type="ECO:0000313" key="3">
    <source>
        <dbReference type="EMBL" id="RUR72889.1"/>
    </source>
</evidence>
<gene>
    <name evidence="3" type="ORF">PCC6912_60310</name>
</gene>
<evidence type="ECO:0000313" key="4">
    <source>
        <dbReference type="Proteomes" id="UP000268857"/>
    </source>
</evidence>
<reference evidence="3 4" key="1">
    <citation type="journal article" date="2019" name="Genome Biol. Evol.">
        <title>Day and night: Metabolic profiles and evolutionary relationships of six axenic non-marine cyanobacteria.</title>
        <authorList>
            <person name="Will S.E."/>
            <person name="Henke P."/>
            <person name="Boedeker C."/>
            <person name="Huang S."/>
            <person name="Brinkmann H."/>
            <person name="Rohde M."/>
            <person name="Jarek M."/>
            <person name="Friedl T."/>
            <person name="Seufert S."/>
            <person name="Schumacher M."/>
            <person name="Overmann J."/>
            <person name="Neumann-Schaal M."/>
            <person name="Petersen J."/>
        </authorList>
    </citation>
    <scope>NUCLEOTIDE SEQUENCE [LARGE SCALE GENOMIC DNA]</scope>
    <source>
        <strain evidence="3 4">PCC 6912</strain>
    </source>
</reference>
<name>A0A3S0XZ37_CHLFR</name>
<dbReference type="GO" id="GO:0051536">
    <property type="term" value="F:iron-sulfur cluster binding"/>
    <property type="evidence" value="ECO:0007669"/>
    <property type="project" value="InterPro"/>
</dbReference>
<feature type="domain" description="NADH:ubiquinone oxidoreductase-like 20kDa subunit" evidence="2">
    <location>
        <begin position="14"/>
        <end position="162"/>
    </location>
</feature>
<evidence type="ECO:0000256" key="1">
    <source>
        <dbReference type="ARBA" id="ARBA00023002"/>
    </source>
</evidence>
<dbReference type="PANTHER" id="PTHR42845:SF1">
    <property type="entry name" value="HYDROGENASE SMALL SUBUNIT"/>
    <property type="match status" value="1"/>
</dbReference>
<dbReference type="OrthoDB" id="9787729at2"/>
<dbReference type="STRING" id="211165.GCA_000317285_04512"/>
<dbReference type="AlphaFoldDB" id="A0A3S0XZ37"/>
<dbReference type="RefSeq" id="WP_016874929.1">
    <property type="nucleotide sequence ID" value="NZ_AJLN01000109.1"/>
</dbReference>
<dbReference type="Proteomes" id="UP000268857">
    <property type="component" value="Unassembled WGS sequence"/>
</dbReference>
<sequence>MTRLKLATVWLGGCSGCHMSFLDLDEWLFDLAAQVDLVYSPFIDIKKYPQEVDVVLVEGAIANEEHLETIKTVRERSRLLVSFGDCAVTGNVTALRNPLGSAEPVLQRCYIETADIHGQIPQEPGIVPQLLDRVTPVHAVVPVDIYLPGCPPSATRIKAVLEPLLHGEIPQLEGREFIKFG</sequence>
<dbReference type="SUPFAM" id="SSF56770">
    <property type="entry name" value="HydA/Nqo6-like"/>
    <property type="match status" value="1"/>
</dbReference>
<dbReference type="GO" id="GO:0016491">
    <property type="term" value="F:oxidoreductase activity"/>
    <property type="evidence" value="ECO:0007669"/>
    <property type="project" value="UniProtKB-KW"/>
</dbReference>
<evidence type="ECO:0000259" key="2">
    <source>
        <dbReference type="Pfam" id="PF01058"/>
    </source>
</evidence>
<comment type="caution">
    <text evidence="3">The sequence shown here is derived from an EMBL/GenBank/DDBJ whole genome shotgun (WGS) entry which is preliminary data.</text>
</comment>
<proteinExistence type="predicted"/>
<accession>A0A3S0XZ37</accession>
<protein>
    <submittedName>
        <fullName evidence="3">Oxidoreductase</fullName>
    </submittedName>
</protein>
<dbReference type="InterPro" id="IPR006137">
    <property type="entry name" value="NADH_UbQ_OxRdtase-like_20kDa"/>
</dbReference>
<dbReference type="Gene3D" id="3.40.50.700">
    <property type="entry name" value="NADH:ubiquinone oxidoreductase-like, 20kDa subunit"/>
    <property type="match status" value="1"/>
</dbReference>
<keyword evidence="1" id="KW-0560">Oxidoreductase</keyword>